<comment type="caution">
    <text evidence="2">The sequence shown here is derived from an EMBL/GenBank/DDBJ whole genome shotgun (WGS) entry which is preliminary data.</text>
</comment>
<dbReference type="OrthoDB" id="8256667at2"/>
<protein>
    <recommendedName>
        <fullName evidence="4">Phospholipase A2-like protein</fullName>
    </recommendedName>
</protein>
<reference evidence="2 3" key="1">
    <citation type="submission" date="2019-03" db="EMBL/GenBank/DDBJ databases">
        <title>Genomic Encyclopedia of Type Strains, Phase IV (KMG-IV): sequencing the most valuable type-strain genomes for metagenomic binning, comparative biology and taxonomic classification.</title>
        <authorList>
            <person name="Goeker M."/>
        </authorList>
    </citation>
    <scope>NUCLEOTIDE SEQUENCE [LARGE SCALE GENOMIC DNA]</scope>
    <source>
        <strain evidence="2 3">DSM 104836</strain>
    </source>
</reference>
<dbReference type="RefSeq" id="WP_132249011.1">
    <property type="nucleotide sequence ID" value="NZ_SLZU01000067.1"/>
</dbReference>
<feature type="signal peptide" evidence="1">
    <location>
        <begin position="1"/>
        <end position="27"/>
    </location>
</feature>
<organism evidence="2 3">
    <name type="scientific">Primorskyibacter sedentarius</name>
    <dbReference type="NCBI Taxonomy" id="745311"/>
    <lineage>
        <taxon>Bacteria</taxon>
        <taxon>Pseudomonadati</taxon>
        <taxon>Pseudomonadota</taxon>
        <taxon>Alphaproteobacteria</taxon>
        <taxon>Rhodobacterales</taxon>
        <taxon>Roseobacteraceae</taxon>
        <taxon>Primorskyibacter</taxon>
    </lineage>
</organism>
<evidence type="ECO:0000313" key="2">
    <source>
        <dbReference type="EMBL" id="TCS46624.1"/>
    </source>
</evidence>
<dbReference type="AlphaFoldDB" id="A0A4R3IID9"/>
<evidence type="ECO:0000313" key="3">
    <source>
        <dbReference type="Proteomes" id="UP000295696"/>
    </source>
</evidence>
<sequence>MFIRTRLIHASVLSLLAIMFATNAVSAKPWDILPSWPISNVGDAIPDELISYWAGGKSDSTRIGERCSGMPGQYRSFPAKARVNQQLDHPEDPNKNCGDGDQTAYNGYLCAVGFLDACRAVAEAQDQTGRFFRSPHRTWVWNNLCFKENIDGLCQVIL</sequence>
<accession>A0A4R3IID9</accession>
<gene>
    <name evidence="2" type="ORF">EDD52_1673</name>
</gene>
<keyword evidence="1" id="KW-0732">Signal</keyword>
<name>A0A4R3IID9_9RHOB</name>
<feature type="chain" id="PRO_5020280680" description="Phospholipase A2-like protein" evidence="1">
    <location>
        <begin position="28"/>
        <end position="158"/>
    </location>
</feature>
<evidence type="ECO:0008006" key="4">
    <source>
        <dbReference type="Google" id="ProtNLM"/>
    </source>
</evidence>
<evidence type="ECO:0000256" key="1">
    <source>
        <dbReference type="SAM" id="SignalP"/>
    </source>
</evidence>
<dbReference type="Proteomes" id="UP000295696">
    <property type="component" value="Unassembled WGS sequence"/>
</dbReference>
<proteinExistence type="predicted"/>
<keyword evidence="3" id="KW-1185">Reference proteome</keyword>
<dbReference type="EMBL" id="SLZU01000067">
    <property type="protein sequence ID" value="TCS46624.1"/>
    <property type="molecule type" value="Genomic_DNA"/>
</dbReference>